<organism evidence="2 3">
    <name type="scientific">Phomopsis amygdali</name>
    <name type="common">Fusicoccum amygdali</name>
    <dbReference type="NCBI Taxonomy" id="1214568"/>
    <lineage>
        <taxon>Eukaryota</taxon>
        <taxon>Fungi</taxon>
        <taxon>Dikarya</taxon>
        <taxon>Ascomycota</taxon>
        <taxon>Pezizomycotina</taxon>
        <taxon>Sordariomycetes</taxon>
        <taxon>Sordariomycetidae</taxon>
        <taxon>Diaporthales</taxon>
        <taxon>Diaporthaceae</taxon>
        <taxon>Diaporthe</taxon>
    </lineage>
</organism>
<dbReference type="SUPFAM" id="SSF109854">
    <property type="entry name" value="DinB/YfiT-like putative metalloenzymes"/>
    <property type="match status" value="1"/>
</dbReference>
<proteinExistence type="predicted"/>
<dbReference type="InterPro" id="IPR034660">
    <property type="entry name" value="DinB/YfiT-like"/>
</dbReference>
<evidence type="ECO:0000313" key="3">
    <source>
        <dbReference type="Proteomes" id="UP001265746"/>
    </source>
</evidence>
<keyword evidence="3" id="KW-1185">Reference proteome</keyword>
<dbReference type="InterPro" id="IPR018531">
    <property type="entry name" value="DUF1993"/>
</dbReference>
<reference evidence="2" key="1">
    <citation type="submission" date="2023-06" db="EMBL/GenBank/DDBJ databases">
        <authorList>
            <person name="Noh H."/>
        </authorList>
    </citation>
    <scope>NUCLEOTIDE SEQUENCE</scope>
    <source>
        <strain evidence="2">DUCC20226</strain>
    </source>
</reference>
<dbReference type="Proteomes" id="UP001265746">
    <property type="component" value="Unassembled WGS sequence"/>
</dbReference>
<dbReference type="PANTHER" id="PTHR36922">
    <property type="entry name" value="BLL2446 PROTEIN"/>
    <property type="match status" value="1"/>
</dbReference>
<accession>A0AAD9SJW8</accession>
<protein>
    <submittedName>
        <fullName evidence="2">Uncharacterized protein</fullName>
    </submittedName>
</protein>
<feature type="region of interest" description="Disordered" evidence="1">
    <location>
        <begin position="17"/>
        <end position="44"/>
    </location>
</feature>
<gene>
    <name evidence="2" type="ORF">N8I77_006796</name>
</gene>
<dbReference type="EMBL" id="JAUJFL010000003">
    <property type="protein sequence ID" value="KAK2608171.1"/>
    <property type="molecule type" value="Genomic_DNA"/>
</dbReference>
<dbReference type="Gene3D" id="1.20.120.450">
    <property type="entry name" value="dinb family like domain"/>
    <property type="match status" value="1"/>
</dbReference>
<evidence type="ECO:0000256" key="1">
    <source>
        <dbReference type="SAM" id="MobiDB-lite"/>
    </source>
</evidence>
<dbReference type="Pfam" id="PF09351">
    <property type="entry name" value="DUF1993"/>
    <property type="match status" value="1"/>
</dbReference>
<sequence length="245" mass="26850">MNDGGTFPWALIKRQSSSSTKSTLDPTISTSPTETGPTHSTLGASGHQYCTPSLLTVSGLQVKMADTSFFNSIVPMMGSILDALQAILTKAESHAKENNVDVNAEYATAKLYEDMKPVPFQVQAVSNGIKLFVERVAGVQVGVWDDDETTFEQLFARINKTRELLNSIKPEAVNDKESQLVDVKAGPYVYKTSGLAYATTFAIPNIYFHLQTTFAILRMKGVPLGKRDYLFSFMTKDPNSTFAKA</sequence>
<dbReference type="AlphaFoldDB" id="A0AAD9SJW8"/>
<comment type="caution">
    <text evidence="2">The sequence shown here is derived from an EMBL/GenBank/DDBJ whole genome shotgun (WGS) entry which is preliminary data.</text>
</comment>
<dbReference type="PANTHER" id="PTHR36922:SF1">
    <property type="entry name" value="DUF1993 DOMAIN-CONTAINING PROTEIN"/>
    <property type="match status" value="1"/>
</dbReference>
<name>A0AAD9SJW8_PHOAM</name>
<evidence type="ECO:0000313" key="2">
    <source>
        <dbReference type="EMBL" id="KAK2608171.1"/>
    </source>
</evidence>